<proteinExistence type="predicted"/>
<feature type="region of interest" description="Disordered" evidence="1">
    <location>
        <begin position="80"/>
        <end position="149"/>
    </location>
</feature>
<dbReference type="EMBL" id="JASCZI010182392">
    <property type="protein sequence ID" value="MED6187805.1"/>
    <property type="molecule type" value="Genomic_DNA"/>
</dbReference>
<sequence length="265" mass="29434">MPCVHAVAAVYKLGLKPKDFVHKWLTMNSIRTIYSHFIRPVNSAHYWTSTGAPKTLLPPIKRPAHRPAKKRRVDVVAERDLHANKDLQNPPLDPNWRPLTKKERRAAKGKSDVSTSKAKDTTQVDLPAVHDSGNEKAKKNKKKMPLKPGVRVNPLKQRTQSNKIPISQNAPNVEENQNPSQNLDQGVECQSSYAQGIQATSRMKQPIIRPNIPPTTTIGDNIQSLRDNGPRGVSAETLAATSSGTAIRLFKYMPTPGFKPLGRNE</sequence>
<dbReference type="Proteomes" id="UP001341840">
    <property type="component" value="Unassembled WGS sequence"/>
</dbReference>
<gene>
    <name evidence="2" type="ORF">PIB30_079956</name>
</gene>
<organism evidence="2 3">
    <name type="scientific">Stylosanthes scabra</name>
    <dbReference type="NCBI Taxonomy" id="79078"/>
    <lineage>
        <taxon>Eukaryota</taxon>
        <taxon>Viridiplantae</taxon>
        <taxon>Streptophyta</taxon>
        <taxon>Embryophyta</taxon>
        <taxon>Tracheophyta</taxon>
        <taxon>Spermatophyta</taxon>
        <taxon>Magnoliopsida</taxon>
        <taxon>eudicotyledons</taxon>
        <taxon>Gunneridae</taxon>
        <taxon>Pentapetalae</taxon>
        <taxon>rosids</taxon>
        <taxon>fabids</taxon>
        <taxon>Fabales</taxon>
        <taxon>Fabaceae</taxon>
        <taxon>Papilionoideae</taxon>
        <taxon>50 kb inversion clade</taxon>
        <taxon>dalbergioids sensu lato</taxon>
        <taxon>Dalbergieae</taxon>
        <taxon>Pterocarpus clade</taxon>
        <taxon>Stylosanthes</taxon>
    </lineage>
</organism>
<evidence type="ECO:0000313" key="3">
    <source>
        <dbReference type="Proteomes" id="UP001341840"/>
    </source>
</evidence>
<evidence type="ECO:0000313" key="2">
    <source>
        <dbReference type="EMBL" id="MED6187805.1"/>
    </source>
</evidence>
<reference evidence="2 3" key="1">
    <citation type="journal article" date="2023" name="Plants (Basel)">
        <title>Bridging the Gap: Combining Genomics and Transcriptomics Approaches to Understand Stylosanthes scabra, an Orphan Legume from the Brazilian Caatinga.</title>
        <authorList>
            <person name="Ferreira-Neto J.R.C."/>
            <person name="da Silva M.D."/>
            <person name="Binneck E."/>
            <person name="de Melo N.F."/>
            <person name="da Silva R.H."/>
            <person name="de Melo A.L.T.M."/>
            <person name="Pandolfi V."/>
            <person name="Bustamante F.O."/>
            <person name="Brasileiro-Vidal A.C."/>
            <person name="Benko-Iseppon A.M."/>
        </authorList>
    </citation>
    <scope>NUCLEOTIDE SEQUENCE [LARGE SCALE GENOMIC DNA]</scope>
    <source>
        <tissue evidence="2">Leaves</tissue>
    </source>
</reference>
<evidence type="ECO:0008006" key="4">
    <source>
        <dbReference type="Google" id="ProtNLM"/>
    </source>
</evidence>
<accession>A0ABU6WU21</accession>
<keyword evidence="3" id="KW-1185">Reference proteome</keyword>
<name>A0ABU6WU21_9FABA</name>
<protein>
    <recommendedName>
        <fullName evidence="4">SWIM-type domain-containing protein</fullName>
    </recommendedName>
</protein>
<evidence type="ECO:0000256" key="1">
    <source>
        <dbReference type="SAM" id="MobiDB-lite"/>
    </source>
</evidence>
<comment type="caution">
    <text evidence="2">The sequence shown here is derived from an EMBL/GenBank/DDBJ whole genome shotgun (WGS) entry which is preliminary data.</text>
</comment>